<dbReference type="AlphaFoldDB" id="A0A7R9ITT8"/>
<gene>
    <name evidence="1" type="ORF">TTEB3V08_LOCUS12203</name>
</gene>
<evidence type="ECO:0000313" key="1">
    <source>
        <dbReference type="EMBL" id="CAD7464324.1"/>
    </source>
</evidence>
<name>A0A7R9ITT8_9NEOP</name>
<sequence length="156" mass="17027">MFDYETDPITFKTVASKKAPLDTAHIESSALQATHFSRMVSALGPSGFDSGSIQPRLVTDSIGNIVENETLVKLNKEPSTCGTCNCVTSPKQVVSRSLIDELLCYGCRLITKDMSALATHTLKLSMQNIENAGEAHILHAMKQDRGTRWCQLTPSL</sequence>
<proteinExistence type="predicted"/>
<protein>
    <submittedName>
        <fullName evidence="1">Uncharacterized protein</fullName>
    </submittedName>
</protein>
<organism evidence="1">
    <name type="scientific">Timema tahoe</name>
    <dbReference type="NCBI Taxonomy" id="61484"/>
    <lineage>
        <taxon>Eukaryota</taxon>
        <taxon>Metazoa</taxon>
        <taxon>Ecdysozoa</taxon>
        <taxon>Arthropoda</taxon>
        <taxon>Hexapoda</taxon>
        <taxon>Insecta</taxon>
        <taxon>Pterygota</taxon>
        <taxon>Neoptera</taxon>
        <taxon>Polyneoptera</taxon>
        <taxon>Phasmatodea</taxon>
        <taxon>Timematodea</taxon>
        <taxon>Timematoidea</taxon>
        <taxon>Timematidae</taxon>
        <taxon>Timema</taxon>
    </lineage>
</organism>
<accession>A0A7R9ITT8</accession>
<reference evidence="1" key="1">
    <citation type="submission" date="2020-11" db="EMBL/GenBank/DDBJ databases">
        <authorList>
            <person name="Tran Van P."/>
        </authorList>
    </citation>
    <scope>NUCLEOTIDE SEQUENCE</scope>
</reference>
<dbReference type="EMBL" id="OE012788">
    <property type="protein sequence ID" value="CAD7464324.1"/>
    <property type="molecule type" value="Genomic_DNA"/>
</dbReference>